<dbReference type="GO" id="GO:0016740">
    <property type="term" value="F:transferase activity"/>
    <property type="evidence" value="ECO:0007669"/>
    <property type="project" value="UniProtKB-KW"/>
</dbReference>
<protein>
    <submittedName>
        <fullName evidence="1">Sulfotransferase</fullName>
    </submittedName>
</protein>
<dbReference type="SUPFAM" id="SSF52540">
    <property type="entry name" value="P-loop containing nucleoside triphosphate hydrolases"/>
    <property type="match status" value="1"/>
</dbReference>
<organism evidence="1">
    <name type="scientific">Desulfobacca acetoxidans</name>
    <dbReference type="NCBI Taxonomy" id="60893"/>
    <lineage>
        <taxon>Bacteria</taxon>
        <taxon>Pseudomonadati</taxon>
        <taxon>Thermodesulfobacteriota</taxon>
        <taxon>Desulfobaccia</taxon>
        <taxon>Desulfobaccales</taxon>
        <taxon>Desulfobaccaceae</taxon>
        <taxon>Desulfobacca</taxon>
    </lineage>
</organism>
<evidence type="ECO:0000313" key="1">
    <source>
        <dbReference type="EMBL" id="HGF35314.1"/>
    </source>
</evidence>
<reference evidence="1" key="1">
    <citation type="journal article" date="2020" name="mSystems">
        <title>Genome- and Community-Level Interaction Insights into Carbon Utilization and Element Cycling Functions of Hydrothermarchaeota in Hydrothermal Sediment.</title>
        <authorList>
            <person name="Zhou Z."/>
            <person name="Liu Y."/>
            <person name="Xu W."/>
            <person name="Pan J."/>
            <person name="Luo Z.H."/>
            <person name="Li M."/>
        </authorList>
    </citation>
    <scope>NUCLEOTIDE SEQUENCE [LARGE SCALE GENOMIC DNA]</scope>
    <source>
        <strain evidence="1">SpSt-897</strain>
    </source>
</reference>
<proteinExistence type="predicted"/>
<sequence length="376" mass="43274">MQPLSLQAIPGMKLGTLLKVLLRNRGRVNVRYLPRLAYLLILAGINSYLSCLERAVDGEDIAAAELAAPPLFILGYWRSGTTHLHNLLSCDPAFTSPTAYQSMFPHHFVYSQPWGARIFNWFTPGRRPMDNVVINGSTPHEEEMALAGLCGISPYMLALFPATRDGMFSAVDPGKLPPEVLARWQSAYRLFLKKLSFSKGKRVVLKSPPHLGRVALLLKMFPGAKFIHIVRNPYAVFLSAKKLWHSGLSYSHLQKPDPRALEELILSWYRELYALFERDRRLIPPGSLHELRFEDLEQEPRKCLEKLYADLELADFERSWQRVAEYLKRLTGYRKNRHRLTEEDRARVSRHWAFNFGRYGYNLIPPLGPGQEVWFN</sequence>
<name>A0A7C3V6R2_9BACT</name>
<dbReference type="PANTHER" id="PTHR36451">
    <property type="entry name" value="PAPS-DEPENDENT SULFOTRANSFERASE STF3"/>
    <property type="match status" value="1"/>
</dbReference>
<dbReference type="Pfam" id="PF13469">
    <property type="entry name" value="Sulfotransfer_3"/>
    <property type="match status" value="1"/>
</dbReference>
<gene>
    <name evidence="1" type="ORF">ENW96_13210</name>
</gene>
<dbReference type="AlphaFoldDB" id="A0A7C3V6R2"/>
<accession>A0A7C3V6R2</accession>
<dbReference type="InterPro" id="IPR052736">
    <property type="entry name" value="Stf3_sulfotransferase"/>
</dbReference>
<keyword evidence="1" id="KW-0808">Transferase</keyword>
<dbReference type="Gene3D" id="3.40.50.300">
    <property type="entry name" value="P-loop containing nucleotide triphosphate hydrolases"/>
    <property type="match status" value="1"/>
</dbReference>
<dbReference type="EMBL" id="DTMF01000313">
    <property type="protein sequence ID" value="HGF35314.1"/>
    <property type="molecule type" value="Genomic_DNA"/>
</dbReference>
<dbReference type="InterPro" id="IPR027417">
    <property type="entry name" value="P-loop_NTPase"/>
</dbReference>
<dbReference type="PANTHER" id="PTHR36451:SF1">
    <property type="entry name" value="OMEGA-HYDROXY-BETA-DIHYDROMENAQUINONE-9 SULFOTRANSFERASE STF3"/>
    <property type="match status" value="1"/>
</dbReference>
<comment type="caution">
    <text evidence="1">The sequence shown here is derived from an EMBL/GenBank/DDBJ whole genome shotgun (WGS) entry which is preliminary data.</text>
</comment>